<dbReference type="EMBL" id="JAGTJQ010000005">
    <property type="protein sequence ID" value="KAH7030668.1"/>
    <property type="molecule type" value="Genomic_DNA"/>
</dbReference>
<keyword evidence="1" id="KW-0472">Membrane</keyword>
<accession>A0A9P8Y6M6</accession>
<feature type="signal peptide" evidence="2">
    <location>
        <begin position="1"/>
        <end position="28"/>
    </location>
</feature>
<keyword evidence="4" id="KW-1185">Reference proteome</keyword>
<proteinExistence type="predicted"/>
<protein>
    <submittedName>
        <fullName evidence="3">Uncharacterized protein</fullName>
    </submittedName>
</protein>
<name>A0A9P8Y6M6_9PEZI</name>
<sequence length="77" mass="8030">MPMGMHAMAIRNLPLLLCFALHLHAAPAGAPPPAPLPAAGLFALIQPPLLFVVCGFAQRAVAGWLAGMVLVVLELPR</sequence>
<dbReference type="AlphaFoldDB" id="A0A9P8Y6M6"/>
<evidence type="ECO:0000313" key="3">
    <source>
        <dbReference type="EMBL" id="KAH7030668.1"/>
    </source>
</evidence>
<dbReference type="Proteomes" id="UP000756346">
    <property type="component" value="Unassembled WGS sequence"/>
</dbReference>
<keyword evidence="2" id="KW-0732">Signal</keyword>
<evidence type="ECO:0000256" key="2">
    <source>
        <dbReference type="SAM" id="SignalP"/>
    </source>
</evidence>
<evidence type="ECO:0000256" key="1">
    <source>
        <dbReference type="SAM" id="Phobius"/>
    </source>
</evidence>
<reference evidence="3" key="1">
    <citation type="journal article" date="2021" name="Nat. Commun.">
        <title>Genetic determinants of endophytism in the Arabidopsis root mycobiome.</title>
        <authorList>
            <person name="Mesny F."/>
            <person name="Miyauchi S."/>
            <person name="Thiergart T."/>
            <person name="Pickel B."/>
            <person name="Atanasova L."/>
            <person name="Karlsson M."/>
            <person name="Huettel B."/>
            <person name="Barry K.W."/>
            <person name="Haridas S."/>
            <person name="Chen C."/>
            <person name="Bauer D."/>
            <person name="Andreopoulos W."/>
            <person name="Pangilinan J."/>
            <person name="LaButti K."/>
            <person name="Riley R."/>
            <person name="Lipzen A."/>
            <person name="Clum A."/>
            <person name="Drula E."/>
            <person name="Henrissat B."/>
            <person name="Kohler A."/>
            <person name="Grigoriev I.V."/>
            <person name="Martin F.M."/>
            <person name="Hacquard S."/>
        </authorList>
    </citation>
    <scope>NUCLEOTIDE SEQUENCE</scope>
    <source>
        <strain evidence="3">MPI-CAGE-CH-0230</strain>
    </source>
</reference>
<gene>
    <name evidence="3" type="ORF">B0I36DRAFT_322206</name>
</gene>
<feature type="chain" id="PRO_5040387393" evidence="2">
    <location>
        <begin position="29"/>
        <end position="77"/>
    </location>
</feature>
<dbReference type="GeneID" id="70183368"/>
<keyword evidence="1" id="KW-1133">Transmembrane helix</keyword>
<organism evidence="3 4">
    <name type="scientific">Microdochium trichocladiopsis</name>
    <dbReference type="NCBI Taxonomy" id="1682393"/>
    <lineage>
        <taxon>Eukaryota</taxon>
        <taxon>Fungi</taxon>
        <taxon>Dikarya</taxon>
        <taxon>Ascomycota</taxon>
        <taxon>Pezizomycotina</taxon>
        <taxon>Sordariomycetes</taxon>
        <taxon>Xylariomycetidae</taxon>
        <taxon>Xylariales</taxon>
        <taxon>Microdochiaceae</taxon>
        <taxon>Microdochium</taxon>
    </lineage>
</organism>
<comment type="caution">
    <text evidence="3">The sequence shown here is derived from an EMBL/GenBank/DDBJ whole genome shotgun (WGS) entry which is preliminary data.</text>
</comment>
<evidence type="ECO:0000313" key="4">
    <source>
        <dbReference type="Proteomes" id="UP000756346"/>
    </source>
</evidence>
<feature type="transmembrane region" description="Helical" evidence="1">
    <location>
        <begin position="49"/>
        <end position="73"/>
    </location>
</feature>
<keyword evidence="1" id="KW-0812">Transmembrane</keyword>
<dbReference type="RefSeq" id="XP_046012348.1">
    <property type="nucleotide sequence ID" value="XM_046153822.1"/>
</dbReference>